<organism evidence="3 4">
    <name type="scientific">Rhodococcus olei</name>
    <dbReference type="NCBI Taxonomy" id="2161675"/>
    <lineage>
        <taxon>Bacteria</taxon>
        <taxon>Bacillati</taxon>
        <taxon>Actinomycetota</taxon>
        <taxon>Actinomycetes</taxon>
        <taxon>Mycobacteriales</taxon>
        <taxon>Nocardiaceae</taxon>
        <taxon>Rhodococcus</taxon>
    </lineage>
</organism>
<evidence type="ECO:0000313" key="3">
    <source>
        <dbReference type="EMBL" id="GAA4486532.1"/>
    </source>
</evidence>
<dbReference type="EMBL" id="BAABFB010000066">
    <property type="protein sequence ID" value="GAA4486532.1"/>
    <property type="molecule type" value="Genomic_DNA"/>
</dbReference>
<dbReference type="SUPFAM" id="SSF54427">
    <property type="entry name" value="NTF2-like"/>
    <property type="match status" value="1"/>
</dbReference>
<sequence length="159" mass="16383">MRTRRALALSAAGAAVAAAVIVLAAGPAAAAPGVTDAPGAGADTPRQAVARAYIEALVSHDASKVAFAPDATRVEAGLKTGFNGPQMTRDLEYGPQYRVIQSIRDLRMSEAGDVVTTTYLLDSGLAGTRLMTVEITETFVVPDGTIHAIVAHITPKSVL</sequence>
<feature type="domain" description="DUF8021" evidence="2">
    <location>
        <begin position="45"/>
        <end position="152"/>
    </location>
</feature>
<evidence type="ECO:0000259" key="2">
    <source>
        <dbReference type="Pfam" id="PF26061"/>
    </source>
</evidence>
<feature type="chain" id="PRO_5046302704" description="DUF8021 domain-containing protein" evidence="1">
    <location>
        <begin position="31"/>
        <end position="159"/>
    </location>
</feature>
<gene>
    <name evidence="3" type="ORF">GCM10023094_43160</name>
</gene>
<protein>
    <recommendedName>
        <fullName evidence="2">DUF8021 domain-containing protein</fullName>
    </recommendedName>
</protein>
<evidence type="ECO:0000256" key="1">
    <source>
        <dbReference type="SAM" id="SignalP"/>
    </source>
</evidence>
<dbReference type="InterPro" id="IPR006311">
    <property type="entry name" value="TAT_signal"/>
</dbReference>
<proteinExistence type="predicted"/>
<dbReference type="Gene3D" id="3.10.450.50">
    <property type="match status" value="1"/>
</dbReference>
<dbReference type="PROSITE" id="PS51318">
    <property type="entry name" value="TAT"/>
    <property type="match status" value="1"/>
</dbReference>
<dbReference type="RefSeq" id="WP_345350041.1">
    <property type="nucleotide sequence ID" value="NZ_BAABFB010000066.1"/>
</dbReference>
<keyword evidence="1" id="KW-0732">Signal</keyword>
<dbReference type="InterPro" id="IPR032710">
    <property type="entry name" value="NTF2-like_dom_sf"/>
</dbReference>
<dbReference type="InterPro" id="IPR058334">
    <property type="entry name" value="DUF8021"/>
</dbReference>
<keyword evidence="4" id="KW-1185">Reference proteome</keyword>
<evidence type="ECO:0000313" key="4">
    <source>
        <dbReference type="Proteomes" id="UP001501183"/>
    </source>
</evidence>
<name>A0ABP8PHC4_9NOCA</name>
<dbReference type="Proteomes" id="UP001501183">
    <property type="component" value="Unassembled WGS sequence"/>
</dbReference>
<feature type="signal peptide" evidence="1">
    <location>
        <begin position="1"/>
        <end position="30"/>
    </location>
</feature>
<reference evidence="4" key="1">
    <citation type="journal article" date="2019" name="Int. J. Syst. Evol. Microbiol.">
        <title>The Global Catalogue of Microorganisms (GCM) 10K type strain sequencing project: providing services to taxonomists for standard genome sequencing and annotation.</title>
        <authorList>
            <consortium name="The Broad Institute Genomics Platform"/>
            <consortium name="The Broad Institute Genome Sequencing Center for Infectious Disease"/>
            <person name="Wu L."/>
            <person name="Ma J."/>
        </authorList>
    </citation>
    <scope>NUCLEOTIDE SEQUENCE [LARGE SCALE GENOMIC DNA]</scope>
    <source>
        <strain evidence="4">JCM 32206</strain>
    </source>
</reference>
<comment type="caution">
    <text evidence="3">The sequence shown here is derived from an EMBL/GenBank/DDBJ whole genome shotgun (WGS) entry which is preliminary data.</text>
</comment>
<accession>A0ABP8PHC4</accession>
<dbReference type="Pfam" id="PF26061">
    <property type="entry name" value="DUF8021"/>
    <property type="match status" value="1"/>
</dbReference>